<keyword evidence="1" id="KW-0472">Membrane</keyword>
<dbReference type="PANTHER" id="PTHR35342:SF5">
    <property type="entry name" value="TRICARBOXYLIC TRANSPORT PROTEIN"/>
    <property type="match status" value="1"/>
</dbReference>
<evidence type="ECO:0000259" key="2">
    <source>
        <dbReference type="Pfam" id="PF01970"/>
    </source>
</evidence>
<feature type="transmembrane region" description="Helical" evidence="1">
    <location>
        <begin position="61"/>
        <end position="85"/>
    </location>
</feature>
<evidence type="ECO:0000313" key="4">
    <source>
        <dbReference type="Proteomes" id="UP000319746"/>
    </source>
</evidence>
<feature type="transmembrane region" description="Helical" evidence="1">
    <location>
        <begin position="106"/>
        <end position="132"/>
    </location>
</feature>
<reference evidence="3 4" key="1">
    <citation type="submission" date="2019-06" db="EMBL/GenBank/DDBJ databases">
        <title>Sequencing the genomes of 1000 actinobacteria strains.</title>
        <authorList>
            <person name="Klenk H.-P."/>
        </authorList>
    </citation>
    <scope>NUCLEOTIDE SEQUENCE [LARGE SCALE GENOMIC DNA]</scope>
    <source>
        <strain evidence="3 4">DSM 24083</strain>
    </source>
</reference>
<feature type="transmembrane region" description="Helical" evidence="1">
    <location>
        <begin position="316"/>
        <end position="336"/>
    </location>
</feature>
<protein>
    <submittedName>
        <fullName evidence="3">Putative tricarboxylic transport membrane protein</fullName>
    </submittedName>
</protein>
<organism evidence="3 4">
    <name type="scientific">Enteractinococcus coprophilus</name>
    <dbReference type="NCBI Taxonomy" id="1027633"/>
    <lineage>
        <taxon>Bacteria</taxon>
        <taxon>Bacillati</taxon>
        <taxon>Actinomycetota</taxon>
        <taxon>Actinomycetes</taxon>
        <taxon>Micrococcales</taxon>
        <taxon>Micrococcaceae</taxon>
    </lineage>
</organism>
<evidence type="ECO:0000313" key="3">
    <source>
        <dbReference type="EMBL" id="TQL74104.1"/>
    </source>
</evidence>
<accession>A0A543ANE4</accession>
<keyword evidence="4" id="KW-1185">Reference proteome</keyword>
<feature type="transmembrane region" description="Helical" evidence="1">
    <location>
        <begin position="166"/>
        <end position="183"/>
    </location>
</feature>
<dbReference type="OrthoDB" id="9781349at2"/>
<feature type="transmembrane region" description="Helical" evidence="1">
    <location>
        <begin position="203"/>
        <end position="224"/>
    </location>
</feature>
<evidence type="ECO:0000256" key="1">
    <source>
        <dbReference type="SAM" id="Phobius"/>
    </source>
</evidence>
<dbReference type="RefSeq" id="WP_141864511.1">
    <property type="nucleotide sequence ID" value="NZ_BAABAN010000016.1"/>
</dbReference>
<dbReference type="Pfam" id="PF01970">
    <property type="entry name" value="TctA"/>
    <property type="match status" value="1"/>
</dbReference>
<keyword evidence="1" id="KW-1133">Transmembrane helix</keyword>
<sequence length="511" mass="53713">MNPWEGLLYGLSVAFTVEHLIAALVGALLGTIMGLIPGIGPVSGAAILLPLTYVFDPLTGMIVIAGMFYGIMYGGSTTSVLLNIPGDAPSVVSAFEGYPLARSGRAGPALGITAIASFIGGTGSVIVLSMVAAPVAQVAVVFGSAEYFALTLGGLLVLARIMGGSLTAGLLPLAFGLLLGVLGEDAISGQARFTFGVREATQGVSIVALAVGLFGLTEILRIIIQRGSTPRVDSLRWRELIPSKSDMRNSVGSWFRGSGIGFALGLLPGPSISLSTLLSYRLESMVGRDREKFGKGAVSGLAGPESANNAAATSSMIPLLALGLPFSATLAVMLVAMQVHGIQPGPQLVTTNPDLFWGLIASLLIGNVMLLLLNVNLIRVWVAVLRVPNWVLLPAVVAVCWAGVYTFRMSWYDLLVAATLGVIGFFMLRYNFQLVPVLLGTLIGPLVERHFRQGITAANGDLTYFVTQPIAAGIWIAVALIVVALPIVRWWLGRRRQATIVTTANERHPSV</sequence>
<feature type="transmembrane region" description="Helical" evidence="1">
    <location>
        <begin position="138"/>
        <end position="159"/>
    </location>
</feature>
<gene>
    <name evidence="3" type="ORF">FB556_0555</name>
</gene>
<dbReference type="PANTHER" id="PTHR35342">
    <property type="entry name" value="TRICARBOXYLIC TRANSPORT PROTEIN"/>
    <property type="match status" value="1"/>
</dbReference>
<dbReference type="AlphaFoldDB" id="A0A543ANE4"/>
<feature type="transmembrane region" description="Helical" evidence="1">
    <location>
        <begin position="35"/>
        <end position="55"/>
    </location>
</feature>
<feature type="transmembrane region" description="Helical" evidence="1">
    <location>
        <begin position="254"/>
        <end position="280"/>
    </location>
</feature>
<dbReference type="InterPro" id="IPR002823">
    <property type="entry name" value="DUF112_TM"/>
</dbReference>
<feature type="transmembrane region" description="Helical" evidence="1">
    <location>
        <begin position="356"/>
        <end position="378"/>
    </location>
</feature>
<feature type="transmembrane region" description="Helical" evidence="1">
    <location>
        <begin position="6"/>
        <end position="28"/>
    </location>
</feature>
<comment type="caution">
    <text evidence="3">The sequence shown here is derived from an EMBL/GenBank/DDBJ whole genome shotgun (WGS) entry which is preliminary data.</text>
</comment>
<feature type="domain" description="DUF112" evidence="2">
    <location>
        <begin position="20"/>
        <end position="439"/>
    </location>
</feature>
<proteinExistence type="predicted"/>
<dbReference type="EMBL" id="VFOU01000001">
    <property type="protein sequence ID" value="TQL74104.1"/>
    <property type="molecule type" value="Genomic_DNA"/>
</dbReference>
<name>A0A543ANE4_9MICC</name>
<keyword evidence="1" id="KW-0812">Transmembrane</keyword>
<feature type="transmembrane region" description="Helical" evidence="1">
    <location>
        <begin position="470"/>
        <end position="492"/>
    </location>
</feature>
<feature type="transmembrane region" description="Helical" evidence="1">
    <location>
        <begin position="390"/>
        <end position="407"/>
    </location>
</feature>
<dbReference type="Proteomes" id="UP000319746">
    <property type="component" value="Unassembled WGS sequence"/>
</dbReference>